<reference evidence="3" key="1">
    <citation type="submission" date="2018-06" db="EMBL/GenBank/DDBJ databases">
        <authorList>
            <person name="Zhirakovskaya E."/>
        </authorList>
    </citation>
    <scope>NUCLEOTIDE SEQUENCE</scope>
</reference>
<keyword evidence="2" id="KW-1133">Transmembrane helix</keyword>
<evidence type="ECO:0000256" key="2">
    <source>
        <dbReference type="SAM" id="Phobius"/>
    </source>
</evidence>
<dbReference type="InterPro" id="IPR021454">
    <property type="entry name" value="DUF3105"/>
</dbReference>
<gene>
    <name evidence="3" type="ORF">MNBD_CHLOROFLEXI01-1640</name>
</gene>
<sequence length="180" mass="19659">MLNNRRTQIVLAIIILGVAGLGFILYLNMRPESPIADVVQFPRPARGHDDTIVFDELEAPPAGGEHSSIWQNCGIYNEPIRTGYAVHSLEHGAIWITYQTGFSADEVAMLESMVRGQSHMLISPFPGQSSPIVLTAWGVSLEIDSANDDRIEPFIERYRMGSQSPEPGAACTQGVGEPLP</sequence>
<accession>A0A3B0V6F0</accession>
<keyword evidence="2" id="KW-0812">Transmembrane</keyword>
<dbReference type="EMBL" id="UOEU01000353">
    <property type="protein sequence ID" value="VAW32409.1"/>
    <property type="molecule type" value="Genomic_DNA"/>
</dbReference>
<keyword evidence="2" id="KW-0472">Membrane</keyword>
<dbReference type="AlphaFoldDB" id="A0A3B0V6F0"/>
<protein>
    <recommendedName>
        <fullName evidence="4">DUF3105 domain-containing protein</fullName>
    </recommendedName>
</protein>
<feature type="region of interest" description="Disordered" evidence="1">
    <location>
        <begin position="159"/>
        <end position="180"/>
    </location>
</feature>
<dbReference type="Pfam" id="PF11303">
    <property type="entry name" value="DUF3105"/>
    <property type="match status" value="1"/>
</dbReference>
<evidence type="ECO:0000313" key="3">
    <source>
        <dbReference type="EMBL" id="VAW32409.1"/>
    </source>
</evidence>
<evidence type="ECO:0000256" key="1">
    <source>
        <dbReference type="SAM" id="MobiDB-lite"/>
    </source>
</evidence>
<feature type="transmembrane region" description="Helical" evidence="2">
    <location>
        <begin position="9"/>
        <end position="27"/>
    </location>
</feature>
<name>A0A3B0V6F0_9ZZZZ</name>
<evidence type="ECO:0008006" key="4">
    <source>
        <dbReference type="Google" id="ProtNLM"/>
    </source>
</evidence>
<proteinExistence type="predicted"/>
<organism evidence="3">
    <name type="scientific">hydrothermal vent metagenome</name>
    <dbReference type="NCBI Taxonomy" id="652676"/>
    <lineage>
        <taxon>unclassified sequences</taxon>
        <taxon>metagenomes</taxon>
        <taxon>ecological metagenomes</taxon>
    </lineage>
</organism>